<dbReference type="CDD" id="cd21173">
    <property type="entry name" value="NucC-like"/>
    <property type="match status" value="1"/>
</dbReference>
<evidence type="ECO:0000259" key="1">
    <source>
        <dbReference type="Pfam" id="PF20247"/>
    </source>
</evidence>
<evidence type="ECO:0000313" key="2">
    <source>
        <dbReference type="EMBL" id="ECI4486456.1"/>
    </source>
</evidence>
<protein>
    <recommendedName>
        <fullName evidence="1">DUF6602 domain-containing protein</fullName>
    </recommendedName>
</protein>
<proteinExistence type="predicted"/>
<accession>A0A3U3TTZ3</accession>
<dbReference type="EMBL" id="AAIVEO010000006">
    <property type="protein sequence ID" value="ECI4486456.1"/>
    <property type="molecule type" value="Genomic_DNA"/>
</dbReference>
<name>A0A3U3TTZ3_SALET</name>
<dbReference type="InterPro" id="IPR046537">
    <property type="entry name" value="DUF6602"/>
</dbReference>
<evidence type="ECO:0000313" key="5">
    <source>
        <dbReference type="Proteomes" id="UP000298060"/>
    </source>
</evidence>
<sequence length="263" mass="28880">MLKTHMNATENHLVSISQIPANAGHTLHRGTPREAFIKEFLSGHLSSNVAIGSGEIIDSNSQPRVQRNQYDIVIYKNNYPKLDFGGGVNGFLIESVIATIEVKSLLDQSAIDQSVKAAHNAKVLNPSINKSFSTGWVPPKIINYVVAYDGPAQMNTVYNWILNSHQTNRIPLPSWNQQTKYQTPGTALDGVVLLNKGFIKLDNTPLSLNSSQQSGTHIVVDSNDGNLLMMFLALQEACDNIQGAWLNAGPYVRNVGFNNVRII</sequence>
<comment type="caution">
    <text evidence="4">The sequence shown here is derived from an EMBL/GenBank/DDBJ whole genome shotgun (WGS) entry which is preliminary data.</text>
</comment>
<evidence type="ECO:0000313" key="3">
    <source>
        <dbReference type="EMBL" id="ECQ7106352.1"/>
    </source>
</evidence>
<evidence type="ECO:0000313" key="4">
    <source>
        <dbReference type="EMBL" id="TGB49648.1"/>
    </source>
</evidence>
<dbReference type="Proteomes" id="UP000298060">
    <property type="component" value="Unassembled WGS sequence"/>
</dbReference>
<dbReference type="EMBL" id="AAKCML010000007">
    <property type="protein sequence ID" value="ECQ7106352.1"/>
    <property type="molecule type" value="Genomic_DNA"/>
</dbReference>
<dbReference type="AlphaFoldDB" id="A0A3U3TTZ3"/>
<organism evidence="4 5">
    <name type="scientific">Salmonella enterica I</name>
    <dbReference type="NCBI Taxonomy" id="59201"/>
    <lineage>
        <taxon>Bacteria</taxon>
        <taxon>Pseudomonadati</taxon>
        <taxon>Pseudomonadota</taxon>
        <taxon>Gammaproteobacteria</taxon>
        <taxon>Enterobacterales</taxon>
        <taxon>Enterobacteriaceae</taxon>
        <taxon>Salmonella</taxon>
    </lineage>
</organism>
<gene>
    <name evidence="4" type="ORF">C9E94_14400</name>
    <name evidence="2" type="ORF">DOW74_08135</name>
    <name evidence="3" type="ORF">FZ516_09725</name>
</gene>
<reference evidence="4 5" key="1">
    <citation type="submission" date="2018-03" db="EMBL/GenBank/DDBJ databases">
        <title>Non-Typhoidal Salmonella genome sequencing and assembly.</title>
        <authorList>
            <person name="Matchawe C."/>
        </authorList>
    </citation>
    <scope>NUCLEOTIDE SEQUENCE [LARGE SCALE GENOMIC DNA]</scope>
    <source>
        <strain evidence="4 5">108ev</strain>
    </source>
</reference>
<dbReference type="Pfam" id="PF20247">
    <property type="entry name" value="DUF6602"/>
    <property type="match status" value="1"/>
</dbReference>
<reference evidence="2" key="2">
    <citation type="submission" date="2018-06" db="EMBL/GenBank/DDBJ databases">
        <authorList>
            <person name="Ashton P.M."/>
            <person name="Dallman T."/>
            <person name="Nair S."/>
            <person name="De Pinna E."/>
            <person name="Peters T."/>
            <person name="Grant K."/>
        </authorList>
    </citation>
    <scope>NUCLEOTIDE SEQUENCE</scope>
    <source>
        <strain evidence="2">424645</strain>
        <strain evidence="3">795087</strain>
    </source>
</reference>
<dbReference type="EMBL" id="PYJR01000098">
    <property type="protein sequence ID" value="TGB49648.1"/>
    <property type="molecule type" value="Genomic_DNA"/>
</dbReference>
<feature type="domain" description="DUF6602" evidence="1">
    <location>
        <begin position="20"/>
        <end position="122"/>
    </location>
</feature>
<dbReference type="RefSeq" id="WP_024133357.1">
    <property type="nucleotide sequence ID" value="NZ_CP087499.1"/>
</dbReference>